<dbReference type="EMBL" id="LBGP01000045">
    <property type="protein sequence ID" value="KQA96596.1"/>
    <property type="molecule type" value="Genomic_DNA"/>
</dbReference>
<dbReference type="RefSeq" id="WP_055065363.1">
    <property type="nucleotide sequence ID" value="NZ_LBGP01000045.1"/>
</dbReference>
<reference evidence="1 2" key="1">
    <citation type="journal article" date="2015" name="Genome Biol. Evol.">
        <title>The Dynamics of Genetic Interactions between Vibrio metoecus and Vibrio cholerae, Two Close Relatives Co-Occurring in the Environment.</title>
        <authorList>
            <person name="Orata F.D."/>
            <person name="Kirchberger P.C."/>
            <person name="Meheust R."/>
            <person name="Barlow E.J."/>
            <person name="Tarr C.L."/>
            <person name="Boucher Y."/>
        </authorList>
    </citation>
    <scope>NUCLEOTIDE SEQUENCE [LARGE SCALE GENOMIC DNA]</scope>
    <source>
        <strain evidence="1 2">YB5B04</strain>
    </source>
</reference>
<proteinExistence type="predicted"/>
<organism evidence="1 2">
    <name type="scientific">Vibrio metoecus</name>
    <dbReference type="NCBI Taxonomy" id="1481663"/>
    <lineage>
        <taxon>Bacteria</taxon>
        <taxon>Pseudomonadati</taxon>
        <taxon>Pseudomonadota</taxon>
        <taxon>Gammaproteobacteria</taxon>
        <taxon>Vibrionales</taxon>
        <taxon>Vibrionaceae</taxon>
        <taxon>Vibrio</taxon>
    </lineage>
</organism>
<evidence type="ECO:0000313" key="2">
    <source>
        <dbReference type="Proteomes" id="UP000050491"/>
    </source>
</evidence>
<comment type="caution">
    <text evidence="1">The sequence shown here is derived from an EMBL/GenBank/DDBJ whole genome shotgun (WGS) entry which is preliminary data.</text>
</comment>
<sequence>MNSYSLIQEQLIKLGVKPQLAHKIAKELVEKSRNNPSLTSDELNNLLKDLADTIDGLSSNQCGKETKSKQYFHAIIQGLIATGLFELFMLSKAWLSTMFNSIPNKKLIEHMEKASMLRAKHCDGVSAEVSGEVAKLSMKIELNRKKLIEAALVSIEVEPSDELINYINNISYCYVSAVDKVILKRMGLSI</sequence>
<evidence type="ECO:0000313" key="1">
    <source>
        <dbReference type="EMBL" id="KQA96596.1"/>
    </source>
</evidence>
<dbReference type="OrthoDB" id="9871477at2"/>
<accession>A0A0Q0PNF6</accession>
<name>A0A0Q0PNF6_VIBMT</name>
<dbReference type="AlphaFoldDB" id="A0A0Q0PNF6"/>
<protein>
    <submittedName>
        <fullName evidence="1">Uncharacterized protein</fullName>
    </submittedName>
</protein>
<gene>
    <name evidence="1" type="ORF">XV92_18170</name>
</gene>
<dbReference type="Proteomes" id="UP000050491">
    <property type="component" value="Unassembled WGS sequence"/>
</dbReference>
<dbReference type="PATRIC" id="fig|1481663.12.peg.2728"/>